<dbReference type="Gene3D" id="3.30.70.120">
    <property type="match status" value="1"/>
</dbReference>
<dbReference type="EMBL" id="NRSJ01000007">
    <property type="protein sequence ID" value="MBK1704167.1"/>
    <property type="molecule type" value="Genomic_DNA"/>
</dbReference>
<evidence type="ECO:0000313" key="2">
    <source>
        <dbReference type="Proteomes" id="UP001296776"/>
    </source>
</evidence>
<dbReference type="InterPro" id="IPR011322">
    <property type="entry name" value="N-reg_PII-like_a/b"/>
</dbReference>
<reference evidence="1" key="1">
    <citation type="submission" date="2017-08" db="EMBL/GenBank/DDBJ databases">
        <authorList>
            <person name="Imhoff J.F."/>
            <person name="Rahn T."/>
            <person name="Kuenzel S."/>
            <person name="Neulinger S.C."/>
        </authorList>
    </citation>
    <scope>NUCLEOTIDE SEQUENCE</scope>
    <source>
        <strain evidence="1">DSM 11080</strain>
    </source>
</reference>
<proteinExistence type="predicted"/>
<dbReference type="SUPFAM" id="SSF54913">
    <property type="entry name" value="GlnB-like"/>
    <property type="match status" value="1"/>
</dbReference>
<dbReference type="Proteomes" id="UP001296776">
    <property type="component" value="Unassembled WGS sequence"/>
</dbReference>
<evidence type="ECO:0008006" key="3">
    <source>
        <dbReference type="Google" id="ProtNLM"/>
    </source>
</evidence>
<dbReference type="AlphaFoldDB" id="A0AAJ0X9V4"/>
<sequence length="100" mass="10826">MTECLLHLICSPKLEDSLSEWLLERPDVPGFTSLPIAGHGSSEHSMTLAEQVAGRSRRVMFLLELSEERAQALIADLAAAFGGSGLHYWLVPLSAAGHID</sequence>
<comment type="caution">
    <text evidence="1">The sequence shown here is derived from an EMBL/GenBank/DDBJ whole genome shotgun (WGS) entry which is preliminary data.</text>
</comment>
<dbReference type="InterPro" id="IPR015867">
    <property type="entry name" value="N-reg_PII/ATP_PRibTrfase_C"/>
</dbReference>
<gene>
    <name evidence="1" type="ORF">CKO40_06290</name>
</gene>
<name>A0AAJ0X9V4_9GAMM</name>
<dbReference type="Pfam" id="PF11582">
    <property type="entry name" value="DUF3240"/>
    <property type="match status" value="1"/>
</dbReference>
<reference evidence="1" key="2">
    <citation type="journal article" date="2020" name="Microorganisms">
        <title>Osmotic Adaptation and Compatible Solute Biosynthesis of Phototrophic Bacteria as Revealed from Genome Analyses.</title>
        <authorList>
            <person name="Imhoff J.F."/>
            <person name="Rahn T."/>
            <person name="Kunzel S."/>
            <person name="Keller A."/>
            <person name="Neulinger S.C."/>
        </authorList>
    </citation>
    <scope>NUCLEOTIDE SEQUENCE</scope>
    <source>
        <strain evidence="1">DSM 11080</strain>
    </source>
</reference>
<organism evidence="1 2">
    <name type="scientific">Halochromatium glycolicum</name>
    <dbReference type="NCBI Taxonomy" id="85075"/>
    <lineage>
        <taxon>Bacteria</taxon>
        <taxon>Pseudomonadati</taxon>
        <taxon>Pseudomonadota</taxon>
        <taxon>Gammaproteobacteria</taxon>
        <taxon>Chromatiales</taxon>
        <taxon>Chromatiaceae</taxon>
        <taxon>Halochromatium</taxon>
    </lineage>
</organism>
<dbReference type="InterPro" id="IPR021634">
    <property type="entry name" value="DUF3240"/>
</dbReference>
<evidence type="ECO:0000313" key="1">
    <source>
        <dbReference type="EMBL" id="MBK1704167.1"/>
    </source>
</evidence>
<keyword evidence="2" id="KW-1185">Reference proteome</keyword>
<dbReference type="RefSeq" id="WP_200345338.1">
    <property type="nucleotide sequence ID" value="NZ_NRSJ01000007.1"/>
</dbReference>
<protein>
    <recommendedName>
        <fullName evidence="3">DUF3240 domain-containing protein</fullName>
    </recommendedName>
</protein>
<accession>A0AAJ0X9V4</accession>